<dbReference type="FunFam" id="3.40.50.300:FF:000032">
    <property type="entry name" value="Export ABC transporter ATP-binding protein"/>
    <property type="match status" value="1"/>
</dbReference>
<dbReference type="PANTHER" id="PTHR24220">
    <property type="entry name" value="IMPORT ATP-BINDING PROTEIN"/>
    <property type="match status" value="1"/>
</dbReference>
<keyword evidence="1" id="KW-0813">Transport</keyword>
<dbReference type="GO" id="GO:0016887">
    <property type="term" value="F:ATP hydrolysis activity"/>
    <property type="evidence" value="ECO:0007669"/>
    <property type="project" value="InterPro"/>
</dbReference>
<dbReference type="InterPro" id="IPR015854">
    <property type="entry name" value="ABC_transpr_LolD-like"/>
</dbReference>
<accession>A0A502J2Q4</accession>
<evidence type="ECO:0000313" key="5">
    <source>
        <dbReference type="Proteomes" id="UP000319432"/>
    </source>
</evidence>
<dbReference type="PROSITE" id="PS50893">
    <property type="entry name" value="ABC_TRANSPORTER_2"/>
    <property type="match status" value="1"/>
</dbReference>
<name>A0A502J2Q4_BRELA</name>
<dbReference type="PANTHER" id="PTHR24220:SF86">
    <property type="entry name" value="ABC TRANSPORTER ABCH.1"/>
    <property type="match status" value="1"/>
</dbReference>
<organism evidence="4 5">
    <name type="scientific">Brevibacillus laterosporus</name>
    <name type="common">Bacillus laterosporus</name>
    <dbReference type="NCBI Taxonomy" id="1465"/>
    <lineage>
        <taxon>Bacteria</taxon>
        <taxon>Bacillati</taxon>
        <taxon>Bacillota</taxon>
        <taxon>Bacilli</taxon>
        <taxon>Bacillales</taxon>
        <taxon>Paenibacillaceae</taxon>
        <taxon>Brevibacillus</taxon>
    </lineage>
</organism>
<proteinExistence type="predicted"/>
<dbReference type="SUPFAM" id="SSF52540">
    <property type="entry name" value="P-loop containing nucleoside triphosphate hydrolases"/>
    <property type="match status" value="1"/>
</dbReference>
<dbReference type="Pfam" id="PF00005">
    <property type="entry name" value="ABC_tran"/>
    <property type="match status" value="1"/>
</dbReference>
<dbReference type="GO" id="GO:0022857">
    <property type="term" value="F:transmembrane transporter activity"/>
    <property type="evidence" value="ECO:0007669"/>
    <property type="project" value="UniProtKB-ARBA"/>
</dbReference>
<dbReference type="InterPro" id="IPR003593">
    <property type="entry name" value="AAA+_ATPase"/>
</dbReference>
<evidence type="ECO:0000256" key="3">
    <source>
        <dbReference type="ARBA" id="ARBA00022840"/>
    </source>
</evidence>
<dbReference type="InterPro" id="IPR003439">
    <property type="entry name" value="ABC_transporter-like_ATP-bd"/>
</dbReference>
<dbReference type="SMART" id="SM00382">
    <property type="entry name" value="AAA"/>
    <property type="match status" value="1"/>
</dbReference>
<evidence type="ECO:0000256" key="1">
    <source>
        <dbReference type="ARBA" id="ARBA00022448"/>
    </source>
</evidence>
<sequence length="227" mass="25184">MSNSIGELTVRDVNHSYKAGKLQIPVLHDINLHIGQGEFISLCGTSGSGKSTLLNLMAGLTRPEQGTIHVNGEEISTFNENQLCLFRRRCLGFVFQSFNLLPNLTAVENVELPLVFSGVSPRVRREKAIAILNQVGLEKREHHKPNELSGGQQQRVSIARALVNEPGIVLADEPTGNLDTATEEEILQLMRQMNRENGTTFVIVTHDQEVASQSDRTIFLRDGFIQQ</sequence>
<dbReference type="GO" id="GO:0005886">
    <property type="term" value="C:plasma membrane"/>
    <property type="evidence" value="ECO:0007669"/>
    <property type="project" value="TreeGrafter"/>
</dbReference>
<dbReference type="Gene3D" id="3.40.50.300">
    <property type="entry name" value="P-loop containing nucleotide triphosphate hydrolases"/>
    <property type="match status" value="1"/>
</dbReference>
<dbReference type="Proteomes" id="UP000319432">
    <property type="component" value="Chromosome"/>
</dbReference>
<keyword evidence="3 4" id="KW-0067">ATP-binding</keyword>
<dbReference type="CDD" id="cd03255">
    <property type="entry name" value="ABC_MJ0796_LolCDE_FtsE"/>
    <property type="match status" value="1"/>
</dbReference>
<dbReference type="AlphaFoldDB" id="A0A502J2Q4"/>
<keyword evidence="5" id="KW-1185">Reference proteome</keyword>
<dbReference type="InterPro" id="IPR017871">
    <property type="entry name" value="ABC_transporter-like_CS"/>
</dbReference>
<gene>
    <name evidence="4" type="ORF">EEL30_08910</name>
</gene>
<dbReference type="InterPro" id="IPR027417">
    <property type="entry name" value="P-loop_NTPase"/>
</dbReference>
<keyword evidence="2" id="KW-0547">Nucleotide-binding</keyword>
<evidence type="ECO:0000256" key="2">
    <source>
        <dbReference type="ARBA" id="ARBA00022741"/>
    </source>
</evidence>
<reference evidence="4 5" key="1">
    <citation type="submission" date="2018-11" db="EMBL/GenBank/DDBJ databases">
        <title>Phylogenetic determinants of toxin gene distribution in genomes of Brevibacillus laterosporus.</title>
        <authorList>
            <person name="Glare T.R."/>
            <person name="Durrant A."/>
            <person name="Berry C."/>
            <person name="Palma L."/>
            <person name="Ormskirk M."/>
            <person name="Cox M.O."/>
        </authorList>
    </citation>
    <scope>NUCLEOTIDE SEQUENCE [LARGE SCALE GENOMIC DNA]</scope>
    <source>
        <strain evidence="4 5">1821L</strain>
    </source>
</reference>
<dbReference type="GO" id="GO:0098796">
    <property type="term" value="C:membrane protein complex"/>
    <property type="evidence" value="ECO:0007669"/>
    <property type="project" value="UniProtKB-ARBA"/>
</dbReference>
<dbReference type="EMBL" id="CP033464">
    <property type="protein sequence ID" value="QDX92439.1"/>
    <property type="molecule type" value="Genomic_DNA"/>
</dbReference>
<dbReference type="GO" id="GO:0005524">
    <property type="term" value="F:ATP binding"/>
    <property type="evidence" value="ECO:0007669"/>
    <property type="project" value="UniProtKB-KW"/>
</dbReference>
<protein>
    <submittedName>
        <fullName evidence="4">ABC transporter ATP-binding protein</fullName>
    </submittedName>
</protein>
<dbReference type="OrthoDB" id="9791546at2"/>
<dbReference type="PROSITE" id="PS00211">
    <property type="entry name" value="ABC_TRANSPORTER_1"/>
    <property type="match status" value="1"/>
</dbReference>
<dbReference type="InterPro" id="IPR017911">
    <property type="entry name" value="MacB-like_ATP-bd"/>
</dbReference>
<evidence type="ECO:0000313" key="4">
    <source>
        <dbReference type="EMBL" id="QDX92439.1"/>
    </source>
</evidence>